<dbReference type="AlphaFoldDB" id="F4IED7"/>
<evidence type="ECO:0000313" key="2">
    <source>
        <dbReference type="Araport" id="AT1G43970"/>
    </source>
</evidence>
<accession>F4IED7</accession>
<proteinExistence type="predicted"/>
<dbReference type="EMBL" id="CP002684">
    <property type="protein sequence ID" value="AEE32009.1"/>
    <property type="molecule type" value="Genomic_DNA"/>
</dbReference>
<gene>
    <name evidence="2 3" type="ordered locus">At1g43970</name>
    <name evidence="3" type="ORF">F9C16.14</name>
    <name evidence="3" type="ORF">F9C16_14</name>
</gene>
<dbReference type="KEGG" id="ath:AT1G43970"/>
<evidence type="ECO:0000256" key="1">
    <source>
        <dbReference type="SAM" id="MobiDB-lite"/>
    </source>
</evidence>
<dbReference type="TAIR" id="AT1G43970"/>
<dbReference type="ExpressionAtlas" id="F4IED7">
    <property type="expression patterns" value="differential"/>
</dbReference>
<evidence type="ECO:0000313" key="3">
    <source>
        <dbReference type="EMBL" id="AEE32009.1"/>
    </source>
</evidence>
<feature type="region of interest" description="Disordered" evidence="1">
    <location>
        <begin position="1"/>
        <end position="37"/>
    </location>
</feature>
<dbReference type="HOGENOM" id="CLU_1162521_0_0_1"/>
<dbReference type="Araport" id="AT1G43970"/>
<sequence length="239" mass="26059">MKSFFKGLVQSPIESSGSESSSIASESYSPNLMDDLVSTPHNQLLPVELVDISDDDEDDSSSIVPVRNRQNSVPMSTEVPGVSSVTSRLAKRKRDTPSEEFLSQKQQKGKGVVVSGPRRSNLFQEFKFSSPLAEQRYLYFSRRQMIKELNLDPLAGKWITDVISEAGLLNTTQHPDIQILKRTSARVSQGQSAGKKVASSTAPATPLGLRAAVQQAVTILQAALDAGYINGGMLEYQTQ</sequence>
<dbReference type="InParanoid" id="F4IED7"/>
<dbReference type="Proteomes" id="UP000006548">
    <property type="component" value="Chromosome 1"/>
</dbReference>
<dbReference type="ProteomicsDB" id="209773"/>
<reference evidence="4" key="2">
    <citation type="journal article" date="2017" name="Plant J.">
        <title>Araport11: a complete reannotation of the Arabidopsis thaliana reference genome.</title>
        <authorList>
            <person name="Cheng C.Y."/>
            <person name="Krishnakumar V."/>
            <person name="Chan A.P."/>
            <person name="Thibaud-Nissen F."/>
            <person name="Schobel S."/>
            <person name="Town C.D."/>
        </authorList>
    </citation>
    <scope>GENOME REANNOTATION</scope>
    <source>
        <strain evidence="4">cv. Columbia</strain>
    </source>
</reference>
<dbReference type="PaxDb" id="3702-AT1G43970.1"/>
<feature type="region of interest" description="Disordered" evidence="1">
    <location>
        <begin position="52"/>
        <end position="85"/>
    </location>
</feature>
<organism evidence="3 4">
    <name type="scientific">Arabidopsis thaliana</name>
    <name type="common">Mouse-ear cress</name>
    <dbReference type="NCBI Taxonomy" id="3702"/>
    <lineage>
        <taxon>Eukaryota</taxon>
        <taxon>Viridiplantae</taxon>
        <taxon>Streptophyta</taxon>
        <taxon>Embryophyta</taxon>
        <taxon>Tracheophyta</taxon>
        <taxon>Spermatophyta</taxon>
        <taxon>Magnoliopsida</taxon>
        <taxon>eudicotyledons</taxon>
        <taxon>Gunneridae</taxon>
        <taxon>Pentapetalae</taxon>
        <taxon>rosids</taxon>
        <taxon>malvids</taxon>
        <taxon>Brassicales</taxon>
        <taxon>Brassicaceae</taxon>
        <taxon>Camelineae</taxon>
        <taxon>Arabidopsis</taxon>
    </lineage>
</organism>
<dbReference type="STRING" id="3702.F4IED7"/>
<name>F4IED7_ARATH</name>
<feature type="compositionally biased region" description="Low complexity" evidence="1">
    <location>
        <begin position="11"/>
        <end position="29"/>
    </location>
</feature>
<dbReference type="GeneID" id="840996"/>
<reference evidence="3 4" key="1">
    <citation type="journal article" date="2000" name="Nature">
        <title>Sequence and analysis of chromosome 1 of the plant Arabidopsis thaliana.</title>
        <authorList>
            <person name="Theologis A."/>
            <person name="Ecker J.R."/>
            <person name="Palm C.J."/>
            <person name="Federspiel N.A."/>
            <person name="Kaul S."/>
            <person name="White O."/>
            <person name="Alonso J."/>
            <person name="Altafi H."/>
            <person name="Araujo R."/>
            <person name="Bowman C.L."/>
            <person name="Brooks S.Y."/>
            <person name="Buehler E."/>
            <person name="Chan A."/>
            <person name="Chao Q."/>
            <person name="Chen H."/>
            <person name="Cheuk R.F."/>
            <person name="Chin C.W."/>
            <person name="Chung M.K."/>
            <person name="Conn L."/>
            <person name="Conway A.B."/>
            <person name="Conway A.R."/>
            <person name="Creasy T.H."/>
            <person name="Dewar K."/>
            <person name="Dunn P."/>
            <person name="Etgu P."/>
            <person name="Feldblyum T.V."/>
            <person name="Feng J."/>
            <person name="Fong B."/>
            <person name="Fujii C.Y."/>
            <person name="Gill J.E."/>
            <person name="Goldsmith A.D."/>
            <person name="Haas B."/>
            <person name="Hansen N.F."/>
            <person name="Hughes B."/>
            <person name="Huizar L."/>
            <person name="Hunter J.L."/>
            <person name="Jenkins J."/>
            <person name="Johnson-Hopson C."/>
            <person name="Khan S."/>
            <person name="Khaykin E."/>
            <person name="Kim C.J."/>
            <person name="Koo H.L."/>
            <person name="Kremenetskaia I."/>
            <person name="Kurtz D.B."/>
            <person name="Kwan A."/>
            <person name="Lam B."/>
            <person name="Langin-Hooper S."/>
            <person name="Lee A."/>
            <person name="Lee J.M."/>
            <person name="Lenz C.A."/>
            <person name="Li J.H."/>
            <person name="Li Y."/>
            <person name="Lin X."/>
            <person name="Liu S.X."/>
            <person name="Liu Z.A."/>
            <person name="Luros J.S."/>
            <person name="Maiti R."/>
            <person name="Marziali A."/>
            <person name="Militscher J."/>
            <person name="Miranda M."/>
            <person name="Nguyen M."/>
            <person name="Nierman W.C."/>
            <person name="Osborne B.I."/>
            <person name="Pai G."/>
            <person name="Peterson J."/>
            <person name="Pham P.K."/>
            <person name="Rizzo M."/>
            <person name="Rooney T."/>
            <person name="Rowley D."/>
            <person name="Sakano H."/>
            <person name="Salzberg S.L."/>
            <person name="Schwartz J.R."/>
            <person name="Shinn P."/>
            <person name="Southwick A.M."/>
            <person name="Sun H."/>
            <person name="Tallon L.J."/>
            <person name="Tambunga G."/>
            <person name="Toriumi M.J."/>
            <person name="Town C.D."/>
            <person name="Utterback T."/>
            <person name="Van Aken S."/>
            <person name="Vaysberg M."/>
            <person name="Vysotskaia V.S."/>
            <person name="Walker M."/>
            <person name="Wu D."/>
            <person name="Yu G."/>
            <person name="Fraser C.M."/>
            <person name="Venter J.C."/>
            <person name="Davis R.W."/>
        </authorList>
    </citation>
    <scope>NUCLEOTIDE SEQUENCE [LARGE SCALE GENOMIC DNA]</scope>
    <source>
        <strain evidence="4">cv. Columbia</strain>
    </source>
</reference>
<keyword evidence="4" id="KW-1185">Reference proteome</keyword>
<evidence type="ECO:0000313" key="4">
    <source>
        <dbReference type="Proteomes" id="UP000006548"/>
    </source>
</evidence>
<protein>
    <submittedName>
        <fullName evidence="3">Uncharacterized protein</fullName>
    </submittedName>
</protein>